<dbReference type="OrthoDB" id="2160351at2759"/>
<dbReference type="AlphaFoldDB" id="A0A1D9QFG6"/>
<evidence type="ECO:0000313" key="4">
    <source>
        <dbReference type="Proteomes" id="UP000177798"/>
    </source>
</evidence>
<dbReference type="GO" id="GO:0003910">
    <property type="term" value="F:DNA ligase (ATP) activity"/>
    <property type="evidence" value="ECO:0007669"/>
    <property type="project" value="InterPro"/>
</dbReference>
<name>A0A1D9QFG6_SCLS1</name>
<dbReference type="GO" id="GO:0003677">
    <property type="term" value="F:DNA binding"/>
    <property type="evidence" value="ECO:0007669"/>
    <property type="project" value="InterPro"/>
</dbReference>
<dbReference type="GO" id="GO:0006281">
    <property type="term" value="P:DNA repair"/>
    <property type="evidence" value="ECO:0007669"/>
    <property type="project" value="InterPro"/>
</dbReference>
<reference evidence="4" key="1">
    <citation type="journal article" date="2017" name="Genome Biol. Evol.">
        <title>The complete genome sequence of the phytopathogenic fungus Sclerotinia sclerotiorum reveals insights into the genome architecture of broad host range pathogens.</title>
        <authorList>
            <person name="Derbyshire M."/>
            <person name="Denton-Giles M."/>
            <person name="Hegedus D."/>
            <person name="Seifbarghy S."/>
            <person name="Rollins J."/>
            <person name="van Kan J."/>
            <person name="Seidl M.F."/>
            <person name="Faino L."/>
            <person name="Mbengue M."/>
            <person name="Navaud O."/>
            <person name="Raffaele S."/>
            <person name="Hammond-Kosack K."/>
            <person name="Heard S."/>
            <person name="Oliver R."/>
        </authorList>
    </citation>
    <scope>NUCLEOTIDE SEQUENCE [LARGE SCALE GENOMIC DNA]</scope>
    <source>
        <strain evidence="4">ATCC 18683 / 1980 / Ss-1</strain>
    </source>
</reference>
<feature type="region of interest" description="Disordered" evidence="2">
    <location>
        <begin position="193"/>
        <end position="232"/>
    </location>
</feature>
<organism evidence="3 4">
    <name type="scientific">Sclerotinia sclerotiorum (strain ATCC 18683 / 1980 / Ss-1)</name>
    <name type="common">White mold</name>
    <name type="synonym">Whetzelinia sclerotiorum</name>
    <dbReference type="NCBI Taxonomy" id="665079"/>
    <lineage>
        <taxon>Eukaryota</taxon>
        <taxon>Fungi</taxon>
        <taxon>Dikarya</taxon>
        <taxon>Ascomycota</taxon>
        <taxon>Pezizomycotina</taxon>
        <taxon>Leotiomycetes</taxon>
        <taxon>Helotiales</taxon>
        <taxon>Sclerotiniaceae</taxon>
        <taxon>Sclerotinia</taxon>
    </lineage>
</organism>
<dbReference type="Proteomes" id="UP000177798">
    <property type="component" value="Chromosome 11"/>
</dbReference>
<feature type="compositionally biased region" description="Polar residues" evidence="2">
    <location>
        <begin position="212"/>
        <end position="221"/>
    </location>
</feature>
<protein>
    <submittedName>
        <fullName evidence="3">Uncharacterized protein</fullName>
    </submittedName>
</protein>
<gene>
    <name evidence="3" type="ORF">sscle_11g083990</name>
</gene>
<accession>A0A1D9QFG6</accession>
<proteinExistence type="predicted"/>
<dbReference type="VEuPathDB" id="FungiDB:sscle_11g083990"/>
<evidence type="ECO:0000313" key="3">
    <source>
        <dbReference type="EMBL" id="APA13629.1"/>
    </source>
</evidence>
<sequence length="232" mass="26617">MSHAWISWFKLHRDELDAMHKDDPSVLSTLKPEALVDRDYDFNQVTFERFIARTFYMTVEQRARFKSFTENGLYICGTIFSYKNVTVEEIEDSLIIIAAQSKRSSPAIRSHAQPHDNCTWNRLEEIYLRLQGPQAKWLTRIIHKNLGFVVPDEMVLSAYHTSFPRYLQVTAKFNIRGLVPVRRDGQTGMIFGHPPPQIAEEIPSKDKVNAGPSITQSTQSVERLVSPPATKP</sequence>
<dbReference type="GO" id="GO:0006310">
    <property type="term" value="P:DNA recombination"/>
    <property type="evidence" value="ECO:0007669"/>
    <property type="project" value="InterPro"/>
</dbReference>
<evidence type="ECO:0000256" key="2">
    <source>
        <dbReference type="SAM" id="MobiDB-lite"/>
    </source>
</evidence>
<dbReference type="Gene3D" id="1.10.3260.10">
    <property type="entry name" value="DNA ligase, ATP-dependent, N-terminal domain"/>
    <property type="match status" value="1"/>
</dbReference>
<evidence type="ECO:0000256" key="1">
    <source>
        <dbReference type="ARBA" id="ARBA00022598"/>
    </source>
</evidence>
<dbReference type="InterPro" id="IPR036599">
    <property type="entry name" value="DNA_ligase_N_sf"/>
</dbReference>
<keyword evidence="1" id="KW-0436">Ligase</keyword>
<dbReference type="EMBL" id="CP017824">
    <property type="protein sequence ID" value="APA13629.1"/>
    <property type="molecule type" value="Genomic_DNA"/>
</dbReference>